<dbReference type="AlphaFoldDB" id="A0AAD4PXA0"/>
<dbReference type="GeneID" id="70248619"/>
<dbReference type="Proteomes" id="UP001201262">
    <property type="component" value="Unassembled WGS sequence"/>
</dbReference>
<name>A0AAD4PXA0_9EURO</name>
<dbReference type="InterPro" id="IPR036291">
    <property type="entry name" value="NAD(P)-bd_dom_sf"/>
</dbReference>
<dbReference type="PANTHER" id="PTHR43796">
    <property type="entry name" value="CARBOXYNORSPERMIDINE SYNTHASE"/>
    <property type="match status" value="1"/>
</dbReference>
<keyword evidence="3" id="KW-1185">Reference proteome</keyword>
<feature type="domain" description="Saccharopine dehydrogenase NADP binding" evidence="1">
    <location>
        <begin position="11"/>
        <end position="132"/>
    </location>
</feature>
<dbReference type="RefSeq" id="XP_046071107.1">
    <property type="nucleotide sequence ID" value="XM_046218332.1"/>
</dbReference>
<protein>
    <submittedName>
        <fullName evidence="2">Saccharopine dehydrogenase-domain-containing protein</fullName>
    </submittedName>
</protein>
<dbReference type="InterPro" id="IPR005097">
    <property type="entry name" value="Sacchrp_dh_NADP-bd"/>
</dbReference>
<organism evidence="2 3">
    <name type="scientific">Talaromyces proteolyticus</name>
    <dbReference type="NCBI Taxonomy" id="1131652"/>
    <lineage>
        <taxon>Eukaryota</taxon>
        <taxon>Fungi</taxon>
        <taxon>Dikarya</taxon>
        <taxon>Ascomycota</taxon>
        <taxon>Pezizomycotina</taxon>
        <taxon>Eurotiomycetes</taxon>
        <taxon>Eurotiomycetidae</taxon>
        <taxon>Eurotiales</taxon>
        <taxon>Trichocomaceae</taxon>
        <taxon>Talaromyces</taxon>
        <taxon>Talaromyces sect. Bacilispori</taxon>
    </lineage>
</organism>
<dbReference type="Gene3D" id="3.40.50.720">
    <property type="entry name" value="NAD(P)-binding Rossmann-like Domain"/>
    <property type="match status" value="1"/>
</dbReference>
<evidence type="ECO:0000313" key="3">
    <source>
        <dbReference type="Proteomes" id="UP001201262"/>
    </source>
</evidence>
<evidence type="ECO:0000313" key="2">
    <source>
        <dbReference type="EMBL" id="KAH8696169.1"/>
    </source>
</evidence>
<dbReference type="EMBL" id="JAJTJA010000007">
    <property type="protein sequence ID" value="KAH8696169.1"/>
    <property type="molecule type" value="Genomic_DNA"/>
</dbReference>
<dbReference type="SUPFAM" id="SSF51735">
    <property type="entry name" value="NAD(P)-binding Rossmann-fold domains"/>
    <property type="match status" value="1"/>
</dbReference>
<dbReference type="PANTHER" id="PTHR43796:SF2">
    <property type="entry name" value="CARBOXYNORSPERMIDINE SYNTHASE"/>
    <property type="match status" value="1"/>
</dbReference>
<comment type="caution">
    <text evidence="2">The sequence shown here is derived from an EMBL/GenBank/DDBJ whole genome shotgun (WGS) entry which is preliminary data.</text>
</comment>
<proteinExistence type="predicted"/>
<sequence>MTNTSNTPKPVIFIGAADAICGEAIRFFVKATDVHVVLADADEDALRRVAAKLPGRNITTRKVDIFNPNELRSTIAGAALVIQGAQPYYRTSTVVLTACIDAKVPYLDYSDDVHSTQESLNLHERAKKEGISCYINCGASPGMTNLFVVEIPQQLDTVDSLDICWLVSEEGGDLGREVLVHLMHITGGPCLTWDNGKAAIHENWIETSYAPFVHPESVTLPRRLPNVNRIRTSGALNPAPFNGFARGLGAAVNSGTLSMDVAVDFLQNMQRKSSQGWSDMFGVIIAQFRGGDITLNDLYQLDKHGVSSLKPWNLALWGMIDQVRKGECTSGERAPHRSGLLVRGVGTRNGQPAVVIRRTPTDEKDPFLGEAWRLRLEHASRGQPGVYCPEDWAEPEAFFTSMQKLGCPQDQIVESVNE</sequence>
<evidence type="ECO:0000259" key="1">
    <source>
        <dbReference type="Pfam" id="PF03435"/>
    </source>
</evidence>
<gene>
    <name evidence="2" type="ORF">BGW36DRAFT_397790</name>
</gene>
<accession>A0AAD4PXA0</accession>
<dbReference type="Pfam" id="PF03435">
    <property type="entry name" value="Sacchrp_dh_NADP"/>
    <property type="match status" value="1"/>
</dbReference>
<reference evidence="2" key="1">
    <citation type="submission" date="2021-12" db="EMBL/GenBank/DDBJ databases">
        <title>Convergent genome expansion in fungi linked to evolution of root-endophyte symbiosis.</title>
        <authorList>
            <consortium name="DOE Joint Genome Institute"/>
            <person name="Ke Y.-H."/>
            <person name="Bonito G."/>
            <person name="Liao H.-L."/>
            <person name="Looney B."/>
            <person name="Rojas-Flechas A."/>
            <person name="Nash J."/>
            <person name="Hameed K."/>
            <person name="Schadt C."/>
            <person name="Martin F."/>
            <person name="Crous P.W."/>
            <person name="Miettinen O."/>
            <person name="Magnuson J.K."/>
            <person name="Labbe J."/>
            <person name="Jacobson D."/>
            <person name="Doktycz M.J."/>
            <person name="Veneault-Fourrey C."/>
            <person name="Kuo A."/>
            <person name="Mondo S."/>
            <person name="Calhoun S."/>
            <person name="Riley R."/>
            <person name="Ohm R."/>
            <person name="LaButti K."/>
            <person name="Andreopoulos B."/>
            <person name="Pangilinan J."/>
            <person name="Nolan M."/>
            <person name="Tritt A."/>
            <person name="Clum A."/>
            <person name="Lipzen A."/>
            <person name="Daum C."/>
            <person name="Barry K."/>
            <person name="Grigoriev I.V."/>
            <person name="Vilgalys R."/>
        </authorList>
    </citation>
    <scope>NUCLEOTIDE SEQUENCE</scope>
    <source>
        <strain evidence="2">PMI_201</strain>
    </source>
</reference>